<proteinExistence type="predicted"/>
<dbReference type="RefSeq" id="XP_040782374.1">
    <property type="nucleotide sequence ID" value="XM_040916540.1"/>
</dbReference>
<feature type="non-terminal residue" evidence="2">
    <location>
        <position position="380"/>
    </location>
</feature>
<protein>
    <submittedName>
        <fullName evidence="2">HET-domain-containing protein</fullName>
    </submittedName>
</protein>
<dbReference type="PANTHER" id="PTHR24148">
    <property type="entry name" value="ANKYRIN REPEAT DOMAIN-CONTAINING PROTEIN 39 HOMOLOG-RELATED"/>
    <property type="match status" value="1"/>
</dbReference>
<accession>A0A9P4YEH9</accession>
<dbReference type="EMBL" id="MU032344">
    <property type="protein sequence ID" value="KAF3771413.1"/>
    <property type="molecule type" value="Genomic_DNA"/>
</dbReference>
<dbReference type="Pfam" id="PF06985">
    <property type="entry name" value="HET"/>
    <property type="match status" value="1"/>
</dbReference>
<dbReference type="OrthoDB" id="3557394at2759"/>
<dbReference type="PANTHER" id="PTHR24148:SF73">
    <property type="entry name" value="HET DOMAIN PROTEIN (AFU_ORTHOLOGUE AFUA_8G01020)"/>
    <property type="match status" value="1"/>
</dbReference>
<evidence type="ECO:0000259" key="1">
    <source>
        <dbReference type="Pfam" id="PF06985"/>
    </source>
</evidence>
<sequence>MFGVKSRRRLNTQPLYSKLPPGTIRLVRLLPATSSGLECELFESTLQIARNHYNALSYTWGETNPGERAIITVNETVVGIKANLYNALRRVRQRTQPVVLWVDSLCIDQSDEADRTQQVGMMRDIYASSSEVIIWLGIRGRGDDLGESLSPDAIDIYGAFCVISMLSQGVLASKIWYLRHLDHSPPIIRGLNAIMQKSWWRRVWVVQETVVAQRATVCYSDMSIPWEAFSRAAECYENGRVSENLGSISYLTYGGPLGHFCRMVTEIDSTRRNWTNPYQPLALLPALRKFRDRDASDRKDKVFALVGLVKAWGLQAPLLPDYGLETWRIFWETTVRLIETSKSLAILAGTLGNHIDMGNPPSWVTDWSHPPEPHEHYRLN</sequence>
<dbReference type="InterPro" id="IPR010730">
    <property type="entry name" value="HET"/>
</dbReference>
<organism evidence="2 3">
    <name type="scientific">Cryphonectria parasitica (strain ATCC 38755 / EP155)</name>
    <dbReference type="NCBI Taxonomy" id="660469"/>
    <lineage>
        <taxon>Eukaryota</taxon>
        <taxon>Fungi</taxon>
        <taxon>Dikarya</taxon>
        <taxon>Ascomycota</taxon>
        <taxon>Pezizomycotina</taxon>
        <taxon>Sordariomycetes</taxon>
        <taxon>Sordariomycetidae</taxon>
        <taxon>Diaporthales</taxon>
        <taxon>Cryphonectriaceae</taxon>
        <taxon>Cryphonectria-Endothia species complex</taxon>
        <taxon>Cryphonectria</taxon>
    </lineage>
</organism>
<dbReference type="GeneID" id="63833669"/>
<feature type="domain" description="Heterokaryon incompatibility" evidence="1">
    <location>
        <begin position="53"/>
        <end position="208"/>
    </location>
</feature>
<reference evidence="2" key="1">
    <citation type="journal article" date="2020" name="Phytopathology">
        <title>Genome sequence of the chestnut blight fungus Cryphonectria parasitica EP155: A fundamental resource for an archetypical invasive plant pathogen.</title>
        <authorList>
            <person name="Crouch J.A."/>
            <person name="Dawe A."/>
            <person name="Aerts A."/>
            <person name="Barry K."/>
            <person name="Churchill A.C.L."/>
            <person name="Grimwood J."/>
            <person name="Hillman B."/>
            <person name="Milgroom M.G."/>
            <person name="Pangilinan J."/>
            <person name="Smith M."/>
            <person name="Salamov A."/>
            <person name="Schmutz J."/>
            <person name="Yadav J."/>
            <person name="Grigoriev I.V."/>
            <person name="Nuss D."/>
        </authorList>
    </citation>
    <scope>NUCLEOTIDE SEQUENCE</scope>
    <source>
        <strain evidence="2">EP155</strain>
    </source>
</reference>
<evidence type="ECO:0000313" key="2">
    <source>
        <dbReference type="EMBL" id="KAF3771413.1"/>
    </source>
</evidence>
<gene>
    <name evidence="2" type="ORF">M406DRAFT_248568</name>
</gene>
<dbReference type="AlphaFoldDB" id="A0A9P4YEH9"/>
<name>A0A9P4YEH9_CRYP1</name>
<dbReference type="InterPro" id="IPR052895">
    <property type="entry name" value="HetReg/Transcr_Mod"/>
</dbReference>
<comment type="caution">
    <text evidence="2">The sequence shown here is derived from an EMBL/GenBank/DDBJ whole genome shotgun (WGS) entry which is preliminary data.</text>
</comment>
<evidence type="ECO:0000313" key="3">
    <source>
        <dbReference type="Proteomes" id="UP000803844"/>
    </source>
</evidence>
<keyword evidence="3" id="KW-1185">Reference proteome</keyword>
<dbReference type="Proteomes" id="UP000803844">
    <property type="component" value="Unassembled WGS sequence"/>
</dbReference>